<dbReference type="CDD" id="cd00093">
    <property type="entry name" value="HTH_XRE"/>
    <property type="match status" value="1"/>
</dbReference>
<gene>
    <name evidence="2" type="ordered locus">Desru_2782</name>
</gene>
<dbReference type="KEGG" id="dru:Desru_2782"/>
<dbReference type="InterPro" id="IPR001387">
    <property type="entry name" value="Cro/C1-type_HTH"/>
</dbReference>
<accession>F6DRX4</accession>
<sequence length="137" mass="15879">MNLLHRIKALCDGKNVSIARPEQETGLANGSIRRWEKAVPSADRLQRVAEYFNVSMDYLLYGFDKAELTTIVNLMRYRRSIKEFAKDTGIDEFYLNRLCSGVEYKQPPVDVILKIATSNNNNWWPVLKHCLKQQDTI</sequence>
<dbReference type="Gene3D" id="1.10.260.40">
    <property type="entry name" value="lambda repressor-like DNA-binding domains"/>
    <property type="match status" value="1"/>
</dbReference>
<dbReference type="RefSeq" id="WP_013842752.1">
    <property type="nucleotide sequence ID" value="NC_015589.1"/>
</dbReference>
<dbReference type="eggNOG" id="COG1396">
    <property type="taxonomic scope" value="Bacteria"/>
</dbReference>
<dbReference type="Proteomes" id="UP000009234">
    <property type="component" value="Chromosome"/>
</dbReference>
<dbReference type="Pfam" id="PF01381">
    <property type="entry name" value="HTH_3"/>
    <property type="match status" value="1"/>
</dbReference>
<dbReference type="PROSITE" id="PS50943">
    <property type="entry name" value="HTH_CROC1"/>
    <property type="match status" value="1"/>
</dbReference>
<dbReference type="SMART" id="SM00530">
    <property type="entry name" value="HTH_XRE"/>
    <property type="match status" value="1"/>
</dbReference>
<dbReference type="InterPro" id="IPR010982">
    <property type="entry name" value="Lambda_DNA-bd_dom_sf"/>
</dbReference>
<keyword evidence="3" id="KW-1185">Reference proteome</keyword>
<name>F6DRX4_DESRL</name>
<reference evidence="3" key="1">
    <citation type="submission" date="2011-05" db="EMBL/GenBank/DDBJ databases">
        <title>Complete sequence of Desulfotomaculum ruminis DSM 2154.</title>
        <authorList>
            <person name="Lucas S."/>
            <person name="Copeland A."/>
            <person name="Lapidus A."/>
            <person name="Cheng J.-F."/>
            <person name="Goodwin L."/>
            <person name="Pitluck S."/>
            <person name="Lu M."/>
            <person name="Detter J.C."/>
            <person name="Han C."/>
            <person name="Tapia R."/>
            <person name="Land M."/>
            <person name="Hauser L."/>
            <person name="Kyrpides N."/>
            <person name="Ivanova N."/>
            <person name="Mikhailova N."/>
            <person name="Pagani I."/>
            <person name="Stams A.J.M."/>
            <person name="Plugge C.M."/>
            <person name="Muyzer G."/>
            <person name="Kuever J."/>
            <person name="Parshina S.N."/>
            <person name="Ivanova A.E."/>
            <person name="Nazina T.N."/>
            <person name="Brambilla E."/>
            <person name="Spring S."/>
            <person name="Klenk H.-P."/>
            <person name="Woyke T."/>
        </authorList>
    </citation>
    <scope>NUCLEOTIDE SEQUENCE [LARGE SCALE GENOMIC DNA]</scope>
    <source>
        <strain evidence="3">ATCC 23193 / DSM 2154 / NCIB 8452 / DL</strain>
    </source>
</reference>
<dbReference type="SUPFAM" id="SSF47413">
    <property type="entry name" value="lambda repressor-like DNA-binding domains"/>
    <property type="match status" value="1"/>
</dbReference>
<organism evidence="2 3">
    <name type="scientific">Desulforamulus ruminis (strain ATCC 23193 / DSM 2154 / NCIMB 8452 / DL)</name>
    <name type="common">Desulfotomaculum ruminis</name>
    <dbReference type="NCBI Taxonomy" id="696281"/>
    <lineage>
        <taxon>Bacteria</taxon>
        <taxon>Bacillati</taxon>
        <taxon>Bacillota</taxon>
        <taxon>Clostridia</taxon>
        <taxon>Eubacteriales</taxon>
        <taxon>Peptococcaceae</taxon>
        <taxon>Desulforamulus</taxon>
    </lineage>
</organism>
<dbReference type="GO" id="GO:0003677">
    <property type="term" value="F:DNA binding"/>
    <property type="evidence" value="ECO:0007669"/>
    <property type="project" value="InterPro"/>
</dbReference>
<evidence type="ECO:0000313" key="2">
    <source>
        <dbReference type="EMBL" id="AEG60998.1"/>
    </source>
</evidence>
<evidence type="ECO:0000259" key="1">
    <source>
        <dbReference type="PROSITE" id="PS50943"/>
    </source>
</evidence>
<dbReference type="AlphaFoldDB" id="F6DRX4"/>
<evidence type="ECO:0000313" key="3">
    <source>
        <dbReference type="Proteomes" id="UP000009234"/>
    </source>
</evidence>
<dbReference type="OrthoDB" id="9812495at2"/>
<proteinExistence type="predicted"/>
<protein>
    <submittedName>
        <fullName evidence="2">Helix-turn-helix domain protein</fullName>
    </submittedName>
</protein>
<reference evidence="2 3" key="2">
    <citation type="journal article" date="2012" name="Stand. Genomic Sci.">
        <title>Complete genome sequence of the sulfate-reducing firmicute Desulfotomaculum ruminis type strain (DL(T)).</title>
        <authorList>
            <person name="Spring S."/>
            <person name="Visser M."/>
            <person name="Lu M."/>
            <person name="Copeland A."/>
            <person name="Lapidus A."/>
            <person name="Lucas S."/>
            <person name="Cheng J.F."/>
            <person name="Han C."/>
            <person name="Tapia R."/>
            <person name="Goodwin L.A."/>
            <person name="Pitluck S."/>
            <person name="Ivanova N."/>
            <person name="Land M."/>
            <person name="Hauser L."/>
            <person name="Larimer F."/>
            <person name="Rohde M."/>
            <person name="Goker M."/>
            <person name="Detter J.C."/>
            <person name="Kyrpides N.C."/>
            <person name="Woyke T."/>
            <person name="Schaap P.J."/>
            <person name="Plugge C.M."/>
            <person name="Muyzer G."/>
            <person name="Kuever J."/>
            <person name="Pereira I.A."/>
            <person name="Parshina S.N."/>
            <person name="Bernier-Latmani R."/>
            <person name="Stams A.J."/>
            <person name="Klenk H.P."/>
        </authorList>
    </citation>
    <scope>NUCLEOTIDE SEQUENCE [LARGE SCALE GENOMIC DNA]</scope>
    <source>
        <strain evidence="3">ATCC 23193 / DSM 2154 / NCIB 8452 / DL</strain>
    </source>
</reference>
<feature type="domain" description="HTH cro/C1-type" evidence="1">
    <location>
        <begin position="7"/>
        <end position="59"/>
    </location>
</feature>
<dbReference type="EMBL" id="CP002780">
    <property type="protein sequence ID" value="AEG60998.1"/>
    <property type="molecule type" value="Genomic_DNA"/>
</dbReference>
<dbReference type="HOGENOM" id="CLU_066192_4_0_9"/>